<evidence type="ECO:0000313" key="1">
    <source>
        <dbReference type="EMBL" id="VEU81078.1"/>
    </source>
</evidence>
<dbReference type="EMBL" id="LR215048">
    <property type="protein sequence ID" value="VEU81078.1"/>
    <property type="molecule type" value="Genomic_DNA"/>
</dbReference>
<accession>A0A449BF80</accession>
<organism evidence="1 2">
    <name type="scientific">Haploplasma axanthum</name>
    <name type="common">Acholeplasma axanthum</name>
    <dbReference type="NCBI Taxonomy" id="29552"/>
    <lineage>
        <taxon>Bacteria</taxon>
        <taxon>Bacillati</taxon>
        <taxon>Mycoplasmatota</taxon>
        <taxon>Mollicutes</taxon>
        <taxon>Acholeplasmatales</taxon>
        <taxon>Acholeplasmataceae</taxon>
        <taxon>Haploplasma</taxon>
    </lineage>
</organism>
<evidence type="ECO:0000313" key="2">
    <source>
        <dbReference type="Proteomes" id="UP000289841"/>
    </source>
</evidence>
<sequence length="239" mass="28232">MEKQKYFTIRADIKNSSKNKKYEELNDLVGKTNQTLSKIINNNKAIISFKVRFGDEIFAVYDNLHDGIEAYQILLYHALSMEIPLYIGCGYGTLEKITNDEHLINGESIWFATDAIESIKDILGKYNEKLNIKTDVRIKFNISSDNKKNRNVQNIFYVISDKIAKRTEQQHRAVNLIKENKQLENYQLYDILEGNINYQNTDKEKEEKRIKFTKYLQRAEYYFVNDLIKTLIYLIKGEW</sequence>
<protein>
    <recommendedName>
        <fullName evidence="3">SatD family (SatD)</fullName>
    </recommendedName>
</protein>
<dbReference type="AlphaFoldDB" id="A0A449BF80"/>
<evidence type="ECO:0008006" key="3">
    <source>
        <dbReference type="Google" id="ProtNLM"/>
    </source>
</evidence>
<proteinExistence type="predicted"/>
<reference evidence="1 2" key="1">
    <citation type="submission" date="2019-01" db="EMBL/GenBank/DDBJ databases">
        <authorList>
            <consortium name="Pathogen Informatics"/>
        </authorList>
    </citation>
    <scope>NUCLEOTIDE SEQUENCE [LARGE SCALE GENOMIC DNA]</scope>
    <source>
        <strain evidence="1 2">NCTC10138</strain>
    </source>
</reference>
<dbReference type="Proteomes" id="UP000289841">
    <property type="component" value="Chromosome"/>
</dbReference>
<dbReference type="KEGG" id="aaxa:NCTC10138_01469"/>
<dbReference type="STRING" id="1278311.GCA_000428705_00161"/>
<name>A0A449BF80_HAPAX</name>
<gene>
    <name evidence="1" type="ORF">NCTC10138_01469</name>
</gene>
<keyword evidence="2" id="KW-1185">Reference proteome</keyword>